<dbReference type="PROSITE" id="PS52016">
    <property type="entry name" value="TONB_DEPENDENT_REC_3"/>
    <property type="match status" value="1"/>
</dbReference>
<evidence type="ECO:0000256" key="1">
    <source>
        <dbReference type="ARBA" id="ARBA00004571"/>
    </source>
</evidence>
<evidence type="ECO:0000313" key="16">
    <source>
        <dbReference type="EMBL" id="KMS53091.1"/>
    </source>
</evidence>
<dbReference type="AlphaFoldDB" id="A0A0J7XMC2"/>
<feature type="domain" description="TonB-dependent receptor-like beta-barrel" evidence="14">
    <location>
        <begin position="313"/>
        <end position="735"/>
    </location>
</feature>
<keyword evidence="8 12" id="KW-0798">TonB box</keyword>
<keyword evidence="3 11" id="KW-1134">Transmembrane beta strand</keyword>
<evidence type="ECO:0000256" key="11">
    <source>
        <dbReference type="PROSITE-ProRule" id="PRU01360"/>
    </source>
</evidence>
<feature type="domain" description="TonB-dependent receptor plug" evidence="15">
    <location>
        <begin position="68"/>
        <end position="180"/>
    </location>
</feature>
<dbReference type="PANTHER" id="PTHR32552:SF81">
    <property type="entry name" value="TONB-DEPENDENT OUTER MEMBRANE RECEPTOR"/>
    <property type="match status" value="1"/>
</dbReference>
<dbReference type="SUPFAM" id="SSF56935">
    <property type="entry name" value="Porins"/>
    <property type="match status" value="1"/>
</dbReference>
<dbReference type="InterPro" id="IPR036942">
    <property type="entry name" value="Beta-barrel_TonB_sf"/>
</dbReference>
<dbReference type="STRING" id="1420583.V473_19070"/>
<comment type="subcellular location">
    <subcellularLocation>
        <location evidence="1 11">Cell outer membrane</location>
        <topology evidence="1 11">Multi-pass membrane protein</topology>
    </subcellularLocation>
</comment>
<dbReference type="GO" id="GO:0009279">
    <property type="term" value="C:cell outer membrane"/>
    <property type="evidence" value="ECO:0007669"/>
    <property type="project" value="UniProtKB-SubCell"/>
</dbReference>
<keyword evidence="13" id="KW-0732">Signal</keyword>
<dbReference type="Gene3D" id="2.40.170.20">
    <property type="entry name" value="TonB-dependent receptor, beta-barrel domain"/>
    <property type="match status" value="1"/>
</dbReference>
<keyword evidence="9 11" id="KW-0472">Membrane</keyword>
<dbReference type="PANTHER" id="PTHR32552">
    <property type="entry name" value="FERRICHROME IRON RECEPTOR-RELATED"/>
    <property type="match status" value="1"/>
</dbReference>
<keyword evidence="5 11" id="KW-0812">Transmembrane</keyword>
<keyword evidence="4" id="KW-0410">Iron transport</keyword>
<sequence>MRGQHMKKSVGKLFYASALAGSALSAALVPGMALADTSAIAAAPAADAMGDAGLAAIVVTAEKRQTDLQDTPIAIAVMNADDLRNRHILSLEDLGDGSIPSLRIAPFFSRKSALTLGIRGVGALGDANQPARDQGVGVYVDGVYMGRAQGLGAALFDVEQIEVLKGPQGTLFGRNTEGGAVSIVTRKPSGASHMNATAGVSNYGGYEGVVHLDLPSFHNISVKLDGLVQRRGGTVDNPMSGEADFNSYDRRGLHVAVKWEPTSTFTALYSFDTSYDATTPYYLQLLSKGSLALAPILKLQPDRAKTANVGVPLQESVGKTWGHQLNLDWEVADNLTLRSISSYRDLTQSQYDNGATVLSVFSPNANFSRYSLANFDQYQYSQEFQAIGELADITYVAGLFYYHEHVSDDAWSPNTLKFNADGTAYTVLPSPTASTIFPDRASTATTDNLSAFGQFTWSPAALDNRFHLTMGGRYSHDKKKGELTKVNGATPTVNGVTGDVPMAFKSDRFDPLVTLAYDVSRHINVYGKWSTGYKAGGANSRSLTYRSFGPESVSSFEIGSKMDLLDNMVRLNLAAYTTKYKNVQIDFNAVTPGVNRTTLETVNVDGSGRIKGFEADLTVAPATGLTLTASYALTDIRLPQAHNPFIAGNPLVTVYPVYVPKHSSSGAIDYSLPVAGDAKILAHLDANFASRQYSSASDPTLNDRTFLVNGRLSLADIDLGRDNAKLRVSLWARNLLDNQFVFLRNYSAALGTYAIYNEPRTFGGEVNVQF</sequence>
<evidence type="ECO:0000259" key="14">
    <source>
        <dbReference type="Pfam" id="PF00593"/>
    </source>
</evidence>
<evidence type="ECO:0000256" key="4">
    <source>
        <dbReference type="ARBA" id="ARBA00022496"/>
    </source>
</evidence>
<keyword evidence="17" id="KW-1185">Reference proteome</keyword>
<evidence type="ECO:0000256" key="3">
    <source>
        <dbReference type="ARBA" id="ARBA00022452"/>
    </source>
</evidence>
<evidence type="ECO:0000256" key="5">
    <source>
        <dbReference type="ARBA" id="ARBA00022692"/>
    </source>
</evidence>
<comment type="caution">
    <text evidence="16">The sequence shown here is derived from an EMBL/GenBank/DDBJ whole genome shotgun (WGS) entry which is preliminary data.</text>
</comment>
<feature type="chain" id="PRO_5005291743" evidence="13">
    <location>
        <begin position="36"/>
        <end position="770"/>
    </location>
</feature>
<dbReference type="InterPro" id="IPR012910">
    <property type="entry name" value="Plug_dom"/>
</dbReference>
<dbReference type="Pfam" id="PF00593">
    <property type="entry name" value="TonB_dep_Rec_b-barrel"/>
    <property type="match status" value="1"/>
</dbReference>
<comment type="similarity">
    <text evidence="11 12">Belongs to the TonB-dependent receptor family.</text>
</comment>
<evidence type="ECO:0000256" key="10">
    <source>
        <dbReference type="ARBA" id="ARBA00023237"/>
    </source>
</evidence>
<evidence type="ECO:0000256" key="7">
    <source>
        <dbReference type="ARBA" id="ARBA00023065"/>
    </source>
</evidence>
<evidence type="ECO:0000256" key="8">
    <source>
        <dbReference type="ARBA" id="ARBA00023077"/>
    </source>
</evidence>
<dbReference type="EMBL" id="JACT01000005">
    <property type="protein sequence ID" value="KMS53091.1"/>
    <property type="molecule type" value="Genomic_DNA"/>
</dbReference>
<evidence type="ECO:0000256" key="6">
    <source>
        <dbReference type="ARBA" id="ARBA00023004"/>
    </source>
</evidence>
<keyword evidence="6" id="KW-0408">Iron</keyword>
<evidence type="ECO:0000256" key="9">
    <source>
        <dbReference type="ARBA" id="ARBA00023136"/>
    </source>
</evidence>
<evidence type="ECO:0000256" key="13">
    <source>
        <dbReference type="SAM" id="SignalP"/>
    </source>
</evidence>
<dbReference type="Proteomes" id="UP000052232">
    <property type="component" value="Unassembled WGS sequence"/>
</dbReference>
<evidence type="ECO:0000256" key="2">
    <source>
        <dbReference type="ARBA" id="ARBA00022448"/>
    </source>
</evidence>
<proteinExistence type="inferred from homology"/>
<evidence type="ECO:0000259" key="15">
    <source>
        <dbReference type="Pfam" id="PF07715"/>
    </source>
</evidence>
<name>A0A0J7XMC2_9SPHN</name>
<gene>
    <name evidence="16" type="ORF">V473_19070</name>
</gene>
<reference evidence="16 17" key="1">
    <citation type="journal article" date="2015" name="G3 (Bethesda)">
        <title>Insights into Ongoing Evolution of the Hexachlorocyclohexane Catabolic Pathway from Comparative Genomics of Ten Sphingomonadaceae Strains.</title>
        <authorList>
            <person name="Pearce S.L."/>
            <person name="Oakeshott J.G."/>
            <person name="Pandey G."/>
        </authorList>
    </citation>
    <scope>NUCLEOTIDE SEQUENCE [LARGE SCALE GENOMIC DNA]</scope>
    <source>
        <strain evidence="16 17">LL01</strain>
    </source>
</reference>
<dbReference type="PATRIC" id="fig|1420583.3.peg.3613"/>
<dbReference type="GO" id="GO:0006826">
    <property type="term" value="P:iron ion transport"/>
    <property type="evidence" value="ECO:0007669"/>
    <property type="project" value="UniProtKB-KW"/>
</dbReference>
<keyword evidence="16" id="KW-0675">Receptor</keyword>
<accession>A0A0J7XMC2</accession>
<dbReference type="InterPro" id="IPR000531">
    <property type="entry name" value="Beta-barrel_TonB"/>
</dbReference>
<evidence type="ECO:0000256" key="12">
    <source>
        <dbReference type="RuleBase" id="RU003357"/>
    </source>
</evidence>
<dbReference type="InterPro" id="IPR039426">
    <property type="entry name" value="TonB-dep_rcpt-like"/>
</dbReference>
<keyword evidence="7" id="KW-0406">Ion transport</keyword>
<organism evidence="16 17">
    <name type="scientific">Sphingobium cupriresistens LL01</name>
    <dbReference type="NCBI Taxonomy" id="1420583"/>
    <lineage>
        <taxon>Bacteria</taxon>
        <taxon>Pseudomonadati</taxon>
        <taxon>Pseudomonadota</taxon>
        <taxon>Alphaproteobacteria</taxon>
        <taxon>Sphingomonadales</taxon>
        <taxon>Sphingomonadaceae</taxon>
        <taxon>Sphingobium</taxon>
    </lineage>
</organism>
<evidence type="ECO:0000313" key="17">
    <source>
        <dbReference type="Proteomes" id="UP000052232"/>
    </source>
</evidence>
<protein>
    <submittedName>
        <fullName evidence="16">TonB-denpendent receptor</fullName>
    </submittedName>
</protein>
<feature type="signal peptide" evidence="13">
    <location>
        <begin position="1"/>
        <end position="35"/>
    </location>
</feature>
<keyword evidence="10 11" id="KW-0998">Cell outer membrane</keyword>
<keyword evidence="2 11" id="KW-0813">Transport</keyword>
<dbReference type="Pfam" id="PF07715">
    <property type="entry name" value="Plug"/>
    <property type="match status" value="1"/>
</dbReference>